<sequence>MDPELHVPDQRPYDADSPLAHLMEIVAAAVDEVPEEVERDAAETTAAHLVFDAYPYTLGQVVDPDTWQGYPAVRRFEAAAVAPLGGGLWLHHTLRISEADGASALLTLITPCTCGRGYTGIVLDTEEVLIEMLAEIRPTYGRSLHDSSLPDCHSVQAPPALGGGTRGGRSIG</sequence>
<protein>
    <submittedName>
        <fullName evidence="1">Uncharacterized protein</fullName>
    </submittedName>
</protein>
<gene>
    <name evidence="1" type="ORF">K3769_00050</name>
</gene>
<dbReference type="RefSeq" id="WP_267024320.1">
    <property type="nucleotide sequence ID" value="NZ_JAIFZO010000001.1"/>
</dbReference>
<dbReference type="EMBL" id="JAIFZO010000001">
    <property type="protein sequence ID" value="MCX4231190.1"/>
    <property type="molecule type" value="Genomic_DNA"/>
</dbReference>
<reference evidence="1" key="1">
    <citation type="journal article" date="2022" name="bioRxiv">
        <title>Discovery and biosynthetic assessment of Streptomyces ortus sp nov. isolated from a deep-sea sponge.</title>
        <authorList>
            <person name="Williams S.E."/>
        </authorList>
    </citation>
    <scope>NUCLEOTIDE SEQUENCE</scope>
    <source>
        <strain evidence="1">A15ISP2-DRY2</strain>
    </source>
</reference>
<keyword evidence="2" id="KW-1185">Reference proteome</keyword>
<evidence type="ECO:0000313" key="1">
    <source>
        <dbReference type="EMBL" id="MCX4231190.1"/>
    </source>
</evidence>
<organism evidence="1 2">
    <name type="scientific">Streptomyces ortus</name>
    <dbReference type="NCBI Taxonomy" id="2867268"/>
    <lineage>
        <taxon>Bacteria</taxon>
        <taxon>Bacillati</taxon>
        <taxon>Actinomycetota</taxon>
        <taxon>Actinomycetes</taxon>
        <taxon>Kitasatosporales</taxon>
        <taxon>Streptomycetaceae</taxon>
        <taxon>Streptomyces</taxon>
    </lineage>
</organism>
<accession>A0ABT3UUE9</accession>
<comment type="caution">
    <text evidence="1">The sequence shown here is derived from an EMBL/GenBank/DDBJ whole genome shotgun (WGS) entry which is preliminary data.</text>
</comment>
<proteinExistence type="predicted"/>
<evidence type="ECO:0000313" key="2">
    <source>
        <dbReference type="Proteomes" id="UP001165590"/>
    </source>
</evidence>
<dbReference type="Proteomes" id="UP001165590">
    <property type="component" value="Unassembled WGS sequence"/>
</dbReference>
<name>A0ABT3UUE9_9ACTN</name>